<evidence type="ECO:0000313" key="2">
    <source>
        <dbReference type="Proteomes" id="UP000197153"/>
    </source>
</evidence>
<proteinExistence type="predicted"/>
<gene>
    <name evidence="1" type="ORF">Y958_02880</name>
</gene>
<dbReference type="RefSeq" id="WP_040842430.1">
    <property type="nucleotide sequence ID" value="NZ_CP022110.1"/>
</dbReference>
<dbReference type="AlphaFoldDB" id="A0A248JN11"/>
<name>A0A248JN11_9PROT</name>
<reference evidence="1 2" key="1">
    <citation type="submission" date="2017-06" db="EMBL/GenBank/DDBJ databases">
        <title>Complete genome sequence of Nitrospirillum amazonense strain CBAmC, an endophytic nitrogen-fixing and plant growth-promoting bacterium, isolated from sugarcane.</title>
        <authorList>
            <person name="Schwab S."/>
            <person name="dos Santos Teixeira K.R."/>
            <person name="Simoes Araujo J.L."/>
            <person name="Soares Vidal M."/>
            <person name="Borges de Freitas H.R."/>
            <person name="Rivello Crivelaro A.L."/>
            <person name="Bueno de Camargo Nunes A."/>
            <person name="dos Santos C.M."/>
            <person name="Palmeira da Silva Rosa D."/>
            <person name="da Silva Padilha D."/>
            <person name="da Silva E."/>
            <person name="Araujo Terra L."/>
            <person name="Soares Mendes V."/>
            <person name="Farinelli L."/>
            <person name="Magalhaes Cruz L."/>
            <person name="Baldani J.I."/>
        </authorList>
    </citation>
    <scope>NUCLEOTIDE SEQUENCE [LARGE SCALE GENOMIC DNA]</scope>
    <source>
        <strain evidence="1 2">CBAmC</strain>
    </source>
</reference>
<dbReference type="EMBL" id="CP022110">
    <property type="protein sequence ID" value="ASG19891.1"/>
    <property type="molecule type" value="Genomic_DNA"/>
</dbReference>
<organism evidence="1 2">
    <name type="scientific">Nitrospirillum viridazoti CBAmc</name>
    <dbReference type="NCBI Taxonomy" id="1441467"/>
    <lineage>
        <taxon>Bacteria</taxon>
        <taxon>Pseudomonadati</taxon>
        <taxon>Pseudomonadota</taxon>
        <taxon>Alphaproteobacteria</taxon>
        <taxon>Rhodospirillales</taxon>
        <taxon>Azospirillaceae</taxon>
        <taxon>Nitrospirillum</taxon>
        <taxon>Nitrospirillum viridazoti</taxon>
    </lineage>
</organism>
<sequence length="64" mass="7162">MSTLELDPAFVAACEAHGLDPQKTNMFLLECAVQGREPSKVSMFELDRQPSDLWAKVRKLNRAA</sequence>
<dbReference type="Proteomes" id="UP000197153">
    <property type="component" value="Chromosome 1"/>
</dbReference>
<accession>A0A248JN11</accession>
<evidence type="ECO:0000313" key="1">
    <source>
        <dbReference type="EMBL" id="ASG19891.1"/>
    </source>
</evidence>
<keyword evidence="2" id="KW-1185">Reference proteome</keyword>
<dbReference type="KEGG" id="nao:Y958_02880"/>
<protein>
    <submittedName>
        <fullName evidence="1">Uncharacterized protein</fullName>
    </submittedName>
</protein>